<evidence type="ECO:0000313" key="3">
    <source>
        <dbReference type="Proteomes" id="UP000250235"/>
    </source>
</evidence>
<feature type="compositionally biased region" description="Basic residues" evidence="1">
    <location>
        <begin position="442"/>
        <end position="457"/>
    </location>
</feature>
<accession>A0A2Z7C072</accession>
<name>A0A2Z7C072_9LAMI</name>
<dbReference type="AlphaFoldDB" id="A0A2Z7C072"/>
<dbReference type="OrthoDB" id="1402276at2759"/>
<proteinExistence type="predicted"/>
<feature type="region of interest" description="Disordered" evidence="1">
    <location>
        <begin position="376"/>
        <end position="400"/>
    </location>
</feature>
<feature type="compositionally biased region" description="Polar residues" evidence="1">
    <location>
        <begin position="386"/>
        <end position="400"/>
    </location>
</feature>
<protein>
    <submittedName>
        <fullName evidence="2">Uncharacterized protein</fullName>
    </submittedName>
</protein>
<dbReference type="EMBL" id="KV002519">
    <property type="protein sequence ID" value="KZV37675.1"/>
    <property type="molecule type" value="Genomic_DNA"/>
</dbReference>
<feature type="region of interest" description="Disordered" evidence="1">
    <location>
        <begin position="51"/>
        <end position="79"/>
    </location>
</feature>
<evidence type="ECO:0000313" key="2">
    <source>
        <dbReference type="EMBL" id="KZV37675.1"/>
    </source>
</evidence>
<reference evidence="2 3" key="1">
    <citation type="journal article" date="2015" name="Proc. Natl. Acad. Sci. U.S.A.">
        <title>The resurrection genome of Boea hygrometrica: A blueprint for survival of dehydration.</title>
        <authorList>
            <person name="Xiao L."/>
            <person name="Yang G."/>
            <person name="Zhang L."/>
            <person name="Yang X."/>
            <person name="Zhao S."/>
            <person name="Ji Z."/>
            <person name="Zhou Q."/>
            <person name="Hu M."/>
            <person name="Wang Y."/>
            <person name="Chen M."/>
            <person name="Xu Y."/>
            <person name="Jin H."/>
            <person name="Xiao X."/>
            <person name="Hu G."/>
            <person name="Bao F."/>
            <person name="Hu Y."/>
            <person name="Wan P."/>
            <person name="Li L."/>
            <person name="Deng X."/>
            <person name="Kuang T."/>
            <person name="Xiang C."/>
            <person name="Zhu J.K."/>
            <person name="Oliver M.J."/>
            <person name="He Y."/>
        </authorList>
    </citation>
    <scope>NUCLEOTIDE SEQUENCE [LARGE SCALE GENOMIC DNA]</scope>
    <source>
        <strain evidence="3">cv. XS01</strain>
    </source>
</reference>
<dbReference type="Proteomes" id="UP000250235">
    <property type="component" value="Unassembled WGS sequence"/>
</dbReference>
<organism evidence="2 3">
    <name type="scientific">Dorcoceras hygrometricum</name>
    <dbReference type="NCBI Taxonomy" id="472368"/>
    <lineage>
        <taxon>Eukaryota</taxon>
        <taxon>Viridiplantae</taxon>
        <taxon>Streptophyta</taxon>
        <taxon>Embryophyta</taxon>
        <taxon>Tracheophyta</taxon>
        <taxon>Spermatophyta</taxon>
        <taxon>Magnoliopsida</taxon>
        <taxon>eudicotyledons</taxon>
        <taxon>Gunneridae</taxon>
        <taxon>Pentapetalae</taxon>
        <taxon>asterids</taxon>
        <taxon>lamiids</taxon>
        <taxon>Lamiales</taxon>
        <taxon>Gesneriaceae</taxon>
        <taxon>Didymocarpoideae</taxon>
        <taxon>Trichosporeae</taxon>
        <taxon>Loxocarpinae</taxon>
        <taxon>Dorcoceras</taxon>
    </lineage>
</organism>
<evidence type="ECO:0000256" key="1">
    <source>
        <dbReference type="SAM" id="MobiDB-lite"/>
    </source>
</evidence>
<gene>
    <name evidence="2" type="ORF">F511_31423</name>
</gene>
<keyword evidence="3" id="KW-1185">Reference proteome</keyword>
<sequence>MFKRITLLALVPGSNRYYKNPALLDCGSLRQSGPRPDPRLLRQAALEALTRSAQTDSPRRTGRKQISGDDRRRRVGGGGGGVFERGRRRFWCLGLGLYYERIQLVVGPQPLWLRNHNSGLAQRIMVKRLATSPHDPLGITDSACKNQSVVVSVQYDPFNPYIPIRSTTIGKSRVARDPIAIHTSWRSNSDIASVTSIGYPRMSASGESSTTMHRLLHASGSHPIPTPGDPKRVGKWVKVRRLSCRVSMSFRVVRTNQYNQDLGLIHSTNGNHLESPNEGSSIDHQVTIYLHAQNITMFPTNETWIEIQVHQLLVMKRRRTKVDIMASRLNDIQKDAEATKEALSHQLFKFQSQAQENQNILHAQLSELVDYIHRGSADKKGESGSRGLQQPANVQVSTSAERTPTFAQRVEMAQRHIVHTVLDADANRALLERQAAAERDRERRRREARMLKRRRRD</sequence>
<feature type="region of interest" description="Disordered" evidence="1">
    <location>
        <begin position="435"/>
        <end position="457"/>
    </location>
</feature>